<reference evidence="1 2" key="1">
    <citation type="journal article" date="2008" name="BMC Genomics">
        <title>Complete genome of Phenylobacterium zucineum - a novel facultative intracellular bacterium isolated from human erythroleukemia cell line K562.</title>
        <authorList>
            <person name="Luo Y."/>
            <person name="Xu X."/>
            <person name="Ding Z."/>
            <person name="Liu Z."/>
            <person name="Zhang B."/>
            <person name="Yan Z."/>
            <person name="Sun J."/>
            <person name="Hu S."/>
            <person name="Hu X."/>
        </authorList>
    </citation>
    <scope>NUCLEOTIDE SEQUENCE [LARGE SCALE GENOMIC DNA]</scope>
    <source>
        <strain evidence="1 2">HLK1</strain>
    </source>
</reference>
<dbReference type="RefSeq" id="WP_012522062.1">
    <property type="nucleotide sequence ID" value="NC_011144.1"/>
</dbReference>
<name>B4RAB2_PHEZH</name>
<dbReference type="AlphaFoldDB" id="B4RAB2"/>
<protein>
    <submittedName>
        <fullName evidence="1">Type IV secretory pathway, VirD2 component (Relaxase)</fullName>
    </submittedName>
</protein>
<keyword evidence="2" id="KW-1185">Reference proteome</keyword>
<dbReference type="STRING" id="450851.PHZ_c1508"/>
<organism evidence="1 2">
    <name type="scientific">Phenylobacterium zucineum (strain HLK1)</name>
    <dbReference type="NCBI Taxonomy" id="450851"/>
    <lineage>
        <taxon>Bacteria</taxon>
        <taxon>Pseudomonadati</taxon>
        <taxon>Pseudomonadota</taxon>
        <taxon>Alphaproteobacteria</taxon>
        <taxon>Caulobacterales</taxon>
        <taxon>Caulobacteraceae</taxon>
        <taxon>Phenylobacterium</taxon>
    </lineage>
</organism>
<dbReference type="eggNOG" id="COG3843">
    <property type="taxonomic scope" value="Bacteria"/>
</dbReference>
<dbReference type="OrthoDB" id="9809969at2"/>
<dbReference type="EMBL" id="CP000747">
    <property type="protein sequence ID" value="ACG77919.1"/>
    <property type="molecule type" value="Genomic_DNA"/>
</dbReference>
<evidence type="ECO:0000313" key="2">
    <source>
        <dbReference type="Proteomes" id="UP000001868"/>
    </source>
</evidence>
<proteinExistence type="predicted"/>
<sequence>MIEDDFHLRVGRIRSRLSGGPRTFVGQALAAAERAGGLVRRATARNGAFGRGRAASLAAHRPGARSRGAVVKARVVRQGGGRAPLATHLNYLQREGVTQDGARGRLFDADTDAADARGFAERCEGDRHHFRFIVSPDDAEQLSDLKAFTRDLMEQAQADLGTRLDWVAVDHWNTGHPHLHVIVRGRTDQGADLVISPDYIREGLRARAGHLVNLELGPRTDAELQRRMNLQIGADRWTSLDRGFARLADEQGVVDLRRGGGAGPADLHQARVARMRKLKGLGLADELSPGRWRLGPDAEAALRQLGQRQDVIARMHRALADQGVERDPARFEVDGGPPEGLLGRLAGRGLDDELRGSGYAILDGLDGRTHHVRLADLDDASDAPLGSLVELRRREWQGRRSRLVLQVRSDLGLADQIRAEGATWLDRQLVGRNPAGLGEGGFPDEVRAALDARTDHLAREGLAQRSGRRVVFARDLIETLRQRELATASRRLSGQTGLEAQPIGADGVVAGTYRQRVTLASGRFAMIDNGLGFTLVPWRPDLERHLGGHVQGVLTPGAGVAWSFSPKRGLGR</sequence>
<dbReference type="KEGG" id="pzu:PHZ_c1508"/>
<dbReference type="InterPro" id="IPR021795">
    <property type="entry name" value="DUF3363"/>
</dbReference>
<dbReference type="HOGENOM" id="CLU_027492_1_0_5"/>
<gene>
    <name evidence="1" type="ordered locus">PHZ_c1508</name>
</gene>
<evidence type="ECO:0000313" key="1">
    <source>
        <dbReference type="EMBL" id="ACG77919.1"/>
    </source>
</evidence>
<dbReference type="Proteomes" id="UP000001868">
    <property type="component" value="Chromosome"/>
</dbReference>
<accession>B4RAB2</accession>
<dbReference type="Pfam" id="PF11843">
    <property type="entry name" value="DUF3363"/>
    <property type="match status" value="1"/>
</dbReference>